<dbReference type="EMBL" id="WEGH01000001">
    <property type="protein sequence ID" value="MQY04195.1"/>
    <property type="molecule type" value="Genomic_DNA"/>
</dbReference>
<dbReference type="InterPro" id="IPR050361">
    <property type="entry name" value="MPP/UQCRC_Complex"/>
</dbReference>
<evidence type="ECO:0000313" key="3">
    <source>
        <dbReference type="EMBL" id="MQY04195.1"/>
    </source>
</evidence>
<dbReference type="GO" id="GO:0046872">
    <property type="term" value="F:metal ion binding"/>
    <property type="evidence" value="ECO:0007669"/>
    <property type="project" value="InterPro"/>
</dbReference>
<feature type="domain" description="Peptidase M16 C-terminal" evidence="2">
    <location>
        <begin position="191"/>
        <end position="359"/>
    </location>
</feature>
<proteinExistence type="predicted"/>
<evidence type="ECO:0000259" key="1">
    <source>
        <dbReference type="Pfam" id="PF00675"/>
    </source>
</evidence>
<keyword evidence="4" id="KW-1185">Reference proteome</keyword>
<reference evidence="3 4" key="1">
    <citation type="submission" date="2019-10" db="EMBL/GenBank/DDBJ databases">
        <title>Actinomadura rubteroloni sp. nov. and Actinomadura macrotermitis sp. nov., isolated from the gut of fungus growing-termite Macrotermes natalensis.</title>
        <authorList>
            <person name="Benndorf R."/>
            <person name="Martin K."/>
            <person name="Kuefner M."/>
            <person name="De Beer W."/>
            <person name="Kaster A.-K."/>
            <person name="Vollmers J."/>
            <person name="Poulsen M."/>
            <person name="Beemelmanns C."/>
        </authorList>
    </citation>
    <scope>NUCLEOTIDE SEQUENCE [LARGE SCALE GENOMIC DNA]</scope>
    <source>
        <strain evidence="3 4">RB68</strain>
    </source>
</reference>
<dbReference type="AlphaFoldDB" id="A0A7K0BSL4"/>
<protein>
    <recommendedName>
        <fullName evidence="5">Insulinase family protein</fullName>
    </recommendedName>
</protein>
<sequence>MSLTLQPRPVPGPIPAWAFPAGTPGQVPGGPATLRCDLPGRRLASVRLVLNAGAGREARGLEGVATLTARALLEGTRPGGGTELTAAFERLGASLYASADLTALRVALDVPVTRLSPALELFSAVLREAALADEDVRRLGRERLEEIAQEDADPGTRAMRELRAVLFPGDARAHTPTGGTRESVGAIGGADVRAFYGSAAPGEATAVVAGDLAGTGVDAALAAALDGWTAAGPALPAADTVPPGDAARIVIVDRPGSVQTYLALGHGVPDRAHPDWPLLTVASHVLGGGLTSRLNAVLREEKGYTYGVRAGLLRLRHCGLFITQGSVHTEVTGDAVADALAGLRSVVADGVTGEECTSSVSALADRAPAEYETARSVAAELADAAANDLGADYPRRYLDAVRAATPDGVARAYREHVDPEALTVIAVGDAAQIRGPLEKLGYAPVTVAE</sequence>
<dbReference type="Proteomes" id="UP000487268">
    <property type="component" value="Unassembled WGS sequence"/>
</dbReference>
<dbReference type="PANTHER" id="PTHR11851:SF224">
    <property type="entry name" value="PROCESSING PROTEASE"/>
    <property type="match status" value="1"/>
</dbReference>
<name>A0A7K0BSL4_9ACTN</name>
<gene>
    <name evidence="3" type="ORF">ACRB68_22460</name>
</gene>
<dbReference type="Gene3D" id="3.30.830.10">
    <property type="entry name" value="Metalloenzyme, LuxS/M16 peptidase-like"/>
    <property type="match status" value="2"/>
</dbReference>
<dbReference type="InterPro" id="IPR011249">
    <property type="entry name" value="Metalloenz_LuxS/M16"/>
</dbReference>
<organism evidence="3 4">
    <name type="scientific">Actinomadura macrotermitis</name>
    <dbReference type="NCBI Taxonomy" id="2585200"/>
    <lineage>
        <taxon>Bacteria</taxon>
        <taxon>Bacillati</taxon>
        <taxon>Actinomycetota</taxon>
        <taxon>Actinomycetes</taxon>
        <taxon>Streptosporangiales</taxon>
        <taxon>Thermomonosporaceae</taxon>
        <taxon>Actinomadura</taxon>
    </lineage>
</organism>
<feature type="domain" description="Peptidase M16 N-terminal" evidence="1">
    <location>
        <begin position="41"/>
        <end position="154"/>
    </location>
</feature>
<dbReference type="Pfam" id="PF05193">
    <property type="entry name" value="Peptidase_M16_C"/>
    <property type="match status" value="1"/>
</dbReference>
<dbReference type="PANTHER" id="PTHR11851">
    <property type="entry name" value="METALLOPROTEASE"/>
    <property type="match status" value="1"/>
</dbReference>
<dbReference type="RefSeq" id="WP_328594027.1">
    <property type="nucleotide sequence ID" value="NZ_WEGH01000001.1"/>
</dbReference>
<comment type="caution">
    <text evidence="3">The sequence shown here is derived from an EMBL/GenBank/DDBJ whole genome shotgun (WGS) entry which is preliminary data.</text>
</comment>
<accession>A0A7K0BSL4</accession>
<evidence type="ECO:0000313" key="4">
    <source>
        <dbReference type="Proteomes" id="UP000487268"/>
    </source>
</evidence>
<evidence type="ECO:0000259" key="2">
    <source>
        <dbReference type="Pfam" id="PF05193"/>
    </source>
</evidence>
<evidence type="ECO:0008006" key="5">
    <source>
        <dbReference type="Google" id="ProtNLM"/>
    </source>
</evidence>
<dbReference type="InterPro" id="IPR007863">
    <property type="entry name" value="Peptidase_M16_C"/>
</dbReference>
<dbReference type="InterPro" id="IPR011765">
    <property type="entry name" value="Pept_M16_N"/>
</dbReference>
<dbReference type="Pfam" id="PF00675">
    <property type="entry name" value="Peptidase_M16"/>
    <property type="match status" value="1"/>
</dbReference>
<dbReference type="SUPFAM" id="SSF63411">
    <property type="entry name" value="LuxS/MPP-like metallohydrolase"/>
    <property type="match status" value="2"/>
</dbReference>